<dbReference type="Gramene" id="PUZ60968">
    <property type="protein sequence ID" value="PUZ60968"/>
    <property type="gene ID" value="GQ55_4G227800"/>
</dbReference>
<dbReference type="Proteomes" id="UP000244336">
    <property type="component" value="Chromosome 4"/>
</dbReference>
<sequence length="147" mass="15789">MCSLYANLIIHPWDAMIAARTSALMTGSLDVLAILSSMKFFHSVTNDYIAGVPTAQAQNLLLLLVQNASAYSRDAFSGSPLGVQVTKPIHDSSTERAAAKEREGAKNRACARASARPGGRPLETSVWVGMQEAMMMAGSRVWGQAQY</sequence>
<name>A0A2T7DZF9_9POAL</name>
<organism evidence="1 2">
    <name type="scientific">Panicum hallii var. hallii</name>
    <dbReference type="NCBI Taxonomy" id="1504633"/>
    <lineage>
        <taxon>Eukaryota</taxon>
        <taxon>Viridiplantae</taxon>
        <taxon>Streptophyta</taxon>
        <taxon>Embryophyta</taxon>
        <taxon>Tracheophyta</taxon>
        <taxon>Spermatophyta</taxon>
        <taxon>Magnoliopsida</taxon>
        <taxon>Liliopsida</taxon>
        <taxon>Poales</taxon>
        <taxon>Poaceae</taxon>
        <taxon>PACMAD clade</taxon>
        <taxon>Panicoideae</taxon>
        <taxon>Panicodae</taxon>
        <taxon>Paniceae</taxon>
        <taxon>Panicinae</taxon>
        <taxon>Panicum</taxon>
        <taxon>Panicum sect. Panicum</taxon>
    </lineage>
</organism>
<reference evidence="1 2" key="1">
    <citation type="submission" date="2018-04" db="EMBL/GenBank/DDBJ databases">
        <title>WGS assembly of Panicum hallii var. hallii HAL2.</title>
        <authorList>
            <person name="Lovell J."/>
            <person name="Jenkins J."/>
            <person name="Lowry D."/>
            <person name="Mamidi S."/>
            <person name="Sreedasyam A."/>
            <person name="Weng X."/>
            <person name="Barry K."/>
            <person name="Bonette J."/>
            <person name="Campitelli B."/>
            <person name="Daum C."/>
            <person name="Gordon S."/>
            <person name="Gould B."/>
            <person name="Lipzen A."/>
            <person name="MacQueen A."/>
            <person name="Palacio-Mejia J."/>
            <person name="Plott C."/>
            <person name="Shakirov E."/>
            <person name="Shu S."/>
            <person name="Yoshinaga Y."/>
            <person name="Zane M."/>
            <person name="Rokhsar D."/>
            <person name="Grimwood J."/>
            <person name="Schmutz J."/>
            <person name="Juenger T."/>
        </authorList>
    </citation>
    <scope>NUCLEOTIDE SEQUENCE [LARGE SCALE GENOMIC DNA]</scope>
    <source>
        <strain evidence="2">cv. HAL2</strain>
    </source>
</reference>
<evidence type="ECO:0000313" key="2">
    <source>
        <dbReference type="Proteomes" id="UP000244336"/>
    </source>
</evidence>
<dbReference type="EMBL" id="CM009752">
    <property type="protein sequence ID" value="PUZ60968.1"/>
    <property type="molecule type" value="Genomic_DNA"/>
</dbReference>
<keyword evidence="2" id="KW-1185">Reference proteome</keyword>
<protein>
    <submittedName>
        <fullName evidence="1">Uncharacterized protein</fullName>
    </submittedName>
</protein>
<evidence type="ECO:0000313" key="1">
    <source>
        <dbReference type="EMBL" id="PUZ60968.1"/>
    </source>
</evidence>
<dbReference type="AlphaFoldDB" id="A0A2T7DZF9"/>
<accession>A0A2T7DZF9</accession>
<gene>
    <name evidence="1" type="ORF">GQ55_4G227800</name>
</gene>
<proteinExistence type="predicted"/>